<feature type="transmembrane region" description="Helical" evidence="2">
    <location>
        <begin position="83"/>
        <end position="105"/>
    </location>
</feature>
<dbReference type="EMBL" id="JACCHL010000001">
    <property type="protein sequence ID" value="NYH55624.1"/>
    <property type="molecule type" value="Genomic_DNA"/>
</dbReference>
<proteinExistence type="predicted"/>
<sequence length="194" mass="21622">MDYREYRRLVKQYRAEARQRFADLKDRRRQRRGATITERLDARRAERVETRAWHAEVRSAAPRRERKARRKGYKAFRKRQHRWIKLTAMGVVVALIAGAPGSWYYTATRPATEDQASARDRSLQVADQVMAEGLVLLENEGNVLPLTDRRVSVFGASAAAPVYGGGGAGGISSVGAQSLFSALDGAGIDYRVGA</sequence>
<dbReference type="GO" id="GO:0004553">
    <property type="term" value="F:hydrolase activity, hydrolyzing O-glycosyl compounds"/>
    <property type="evidence" value="ECO:0007669"/>
    <property type="project" value="InterPro"/>
</dbReference>
<keyword evidence="2" id="KW-1133">Transmembrane helix</keyword>
<accession>A0A7Z0BNL7</accession>
<evidence type="ECO:0000313" key="3">
    <source>
        <dbReference type="EMBL" id="NYH55624.1"/>
    </source>
</evidence>
<keyword evidence="2" id="KW-0812">Transmembrane</keyword>
<keyword evidence="1" id="KW-0378">Hydrolase</keyword>
<evidence type="ECO:0000256" key="1">
    <source>
        <dbReference type="ARBA" id="ARBA00022801"/>
    </source>
</evidence>
<name>A0A7Z0BNL7_9ACTN</name>
<protein>
    <submittedName>
        <fullName evidence="3">Uncharacterized protein</fullName>
    </submittedName>
</protein>
<evidence type="ECO:0000256" key="2">
    <source>
        <dbReference type="SAM" id="Phobius"/>
    </source>
</evidence>
<dbReference type="InterPro" id="IPR036881">
    <property type="entry name" value="Glyco_hydro_3_C_sf"/>
</dbReference>
<dbReference type="Proteomes" id="UP000584931">
    <property type="component" value="Unassembled WGS sequence"/>
</dbReference>
<gene>
    <name evidence="3" type="ORF">HNR06_005213</name>
</gene>
<organism evidence="3 4">
    <name type="scientific">Nocardiopsis sinuspersici</name>
    <dbReference type="NCBI Taxonomy" id="501010"/>
    <lineage>
        <taxon>Bacteria</taxon>
        <taxon>Bacillati</taxon>
        <taxon>Actinomycetota</taxon>
        <taxon>Actinomycetes</taxon>
        <taxon>Streptosporangiales</taxon>
        <taxon>Nocardiopsidaceae</taxon>
        <taxon>Nocardiopsis</taxon>
    </lineage>
</organism>
<comment type="caution">
    <text evidence="3">The sequence shown here is derived from an EMBL/GenBank/DDBJ whole genome shotgun (WGS) entry which is preliminary data.</text>
</comment>
<dbReference type="GO" id="GO:0005975">
    <property type="term" value="P:carbohydrate metabolic process"/>
    <property type="evidence" value="ECO:0007669"/>
    <property type="project" value="InterPro"/>
</dbReference>
<dbReference type="Gene3D" id="3.40.50.1700">
    <property type="entry name" value="Glycoside hydrolase family 3 C-terminal domain"/>
    <property type="match status" value="1"/>
</dbReference>
<reference evidence="3 4" key="1">
    <citation type="submission" date="2020-07" db="EMBL/GenBank/DDBJ databases">
        <title>Sequencing the genomes of 1000 actinobacteria strains.</title>
        <authorList>
            <person name="Klenk H.-P."/>
        </authorList>
    </citation>
    <scope>NUCLEOTIDE SEQUENCE [LARGE SCALE GENOMIC DNA]</scope>
    <source>
        <strain evidence="3 4">DSM 45278</strain>
    </source>
</reference>
<dbReference type="RefSeq" id="WP_179811619.1">
    <property type="nucleotide sequence ID" value="NZ_JACCHL010000001.1"/>
</dbReference>
<dbReference type="AlphaFoldDB" id="A0A7Z0BNL7"/>
<keyword evidence="2" id="KW-0472">Membrane</keyword>
<evidence type="ECO:0000313" key="4">
    <source>
        <dbReference type="Proteomes" id="UP000584931"/>
    </source>
</evidence>